<keyword evidence="3" id="KW-0378">Hydrolase</keyword>
<dbReference type="EMBL" id="BAAALR010000081">
    <property type="protein sequence ID" value="GAA1717527.1"/>
    <property type="molecule type" value="Genomic_DNA"/>
</dbReference>
<dbReference type="SMART" id="SM00642">
    <property type="entry name" value="Aamy"/>
    <property type="match status" value="1"/>
</dbReference>
<evidence type="ECO:0000313" key="3">
    <source>
        <dbReference type="EMBL" id="GAA1717527.1"/>
    </source>
</evidence>
<comment type="similarity">
    <text evidence="1">Belongs to the glycosyl hydrolase 13 family.</text>
</comment>
<dbReference type="InterPro" id="IPR006047">
    <property type="entry name" value="GH13_cat_dom"/>
</dbReference>
<keyword evidence="4" id="KW-1185">Reference proteome</keyword>
<dbReference type="Pfam" id="PF00128">
    <property type="entry name" value="Alpha-amylase"/>
    <property type="match status" value="1"/>
</dbReference>
<dbReference type="Proteomes" id="UP001499947">
    <property type="component" value="Unassembled WGS sequence"/>
</dbReference>
<dbReference type="InterPro" id="IPR045857">
    <property type="entry name" value="O16G_dom_2"/>
</dbReference>
<dbReference type="PANTHER" id="PTHR10357:SF179">
    <property type="entry name" value="NEUTRAL AND BASIC AMINO ACID TRANSPORT PROTEIN RBAT"/>
    <property type="match status" value="1"/>
</dbReference>
<reference evidence="3 4" key="1">
    <citation type="journal article" date="2019" name="Int. J. Syst. Evol. Microbiol.">
        <title>The Global Catalogue of Microorganisms (GCM) 10K type strain sequencing project: providing services to taxonomists for standard genome sequencing and annotation.</title>
        <authorList>
            <consortium name="The Broad Institute Genomics Platform"/>
            <consortium name="The Broad Institute Genome Sequencing Center for Infectious Disease"/>
            <person name="Wu L."/>
            <person name="Ma J."/>
        </authorList>
    </citation>
    <scope>NUCLEOTIDE SEQUENCE [LARGE SCALE GENOMIC DNA]</scope>
    <source>
        <strain evidence="3 4">JCM 13244</strain>
    </source>
</reference>
<proteinExistence type="inferred from homology"/>
<evidence type="ECO:0000313" key="4">
    <source>
        <dbReference type="Proteomes" id="UP001499947"/>
    </source>
</evidence>
<name>A0ABN2J404_9ACTN</name>
<dbReference type="PANTHER" id="PTHR10357">
    <property type="entry name" value="ALPHA-AMYLASE FAMILY MEMBER"/>
    <property type="match status" value="1"/>
</dbReference>
<feature type="domain" description="Glycosyl hydrolase family 13 catalytic" evidence="2">
    <location>
        <begin position="59"/>
        <end position="468"/>
    </location>
</feature>
<dbReference type="InterPro" id="IPR017853">
    <property type="entry name" value="GH"/>
</dbReference>
<dbReference type="GO" id="GO:0016787">
    <property type="term" value="F:hydrolase activity"/>
    <property type="evidence" value="ECO:0007669"/>
    <property type="project" value="UniProtKB-KW"/>
</dbReference>
<organism evidence="3 4">
    <name type="scientific">Streptomyces yatensis</name>
    <dbReference type="NCBI Taxonomy" id="155177"/>
    <lineage>
        <taxon>Bacteria</taxon>
        <taxon>Bacillati</taxon>
        <taxon>Actinomycetota</taxon>
        <taxon>Actinomycetes</taxon>
        <taxon>Kitasatosporales</taxon>
        <taxon>Streptomycetaceae</taxon>
        <taxon>Streptomyces</taxon>
        <taxon>Streptomyces violaceusniger group</taxon>
    </lineage>
</organism>
<evidence type="ECO:0000256" key="1">
    <source>
        <dbReference type="ARBA" id="ARBA00008061"/>
    </source>
</evidence>
<comment type="caution">
    <text evidence="3">The sequence shown here is derived from an EMBL/GenBank/DDBJ whole genome shotgun (WGS) entry which is preliminary data.</text>
</comment>
<dbReference type="SUPFAM" id="SSF51445">
    <property type="entry name" value="(Trans)glycosidases"/>
    <property type="match status" value="1"/>
</dbReference>
<gene>
    <name evidence="3" type="ORF">GCM10009680_68600</name>
</gene>
<dbReference type="CDD" id="cd11332">
    <property type="entry name" value="AmyAc_OligoGlu_TS"/>
    <property type="match status" value="1"/>
</dbReference>
<evidence type="ECO:0000259" key="2">
    <source>
        <dbReference type="SMART" id="SM00642"/>
    </source>
</evidence>
<dbReference type="Gene3D" id="3.20.20.80">
    <property type="entry name" value="Glycosidases"/>
    <property type="match status" value="2"/>
</dbReference>
<protein>
    <submittedName>
        <fullName evidence="3">Glycoside hydrolase family 13 protein</fullName>
    </submittedName>
</protein>
<accession>A0ABN2J404</accession>
<dbReference type="Gene3D" id="3.90.400.10">
    <property type="entry name" value="Oligo-1,6-glucosidase, Domain 2"/>
    <property type="match status" value="1"/>
</dbReference>
<sequence length="597" mass="65842">MNVRLSPVRIAPVHIPARTHPRPYAPPPVRTPARTDHREDLVTLQPSDPNWWRQAVFYQIYPRSFADSNADGIGDLPGITARLPYLAGLGVDCVWLSPFYPSALADGGYDVADYRAVDPRLGTLDDFDRMVAEADRLGLKVMVDIVPNHTSSDHAWFQEALGSAPGSAARARYVFRDGRGPDGSLPPTDWVSCFGGPAWTRLPDGQWYLHLFAPEQPDLNWDHPEVRADFLTTLRFWSDRGVAGFRVDVAHGLAKDLAEPLRDIGDSRGYDPDELPEDGSHPLWDRDEVHGIFREWRKVMDEYDPPRIAVAEAWVRTSRRTPYASPDELGQAFNFDFLYTPLSAPALHTAIDGALHDARAAGASATWVLSNHDVIRHASRLALPDELSRAGREEWLLADGREPEADRELGLRRARAATLLMLALPGSSYLFQGEELGLPEVADLPREALQDPTWERSGGRIKGRDGCRVPLPWARSGPSFGFGERGSWLPQPEYFGELSVEAQDGVAGSTLELYREALRLRRALGGDEGVEWVGSVEELSAGVLHFRRSTGWHSLSNLSAGPVPLPEGLEVVLASGPLDGEAGAAGRVPAQTTVWLR</sequence>